<proteinExistence type="inferred from homology"/>
<evidence type="ECO:0000259" key="11">
    <source>
        <dbReference type="PROSITE" id="PS50262"/>
    </source>
</evidence>
<dbReference type="Pfam" id="PF00001">
    <property type="entry name" value="7tm_1"/>
    <property type="match status" value="1"/>
</dbReference>
<dbReference type="InterPro" id="IPR050569">
    <property type="entry name" value="TAAR"/>
</dbReference>
<keyword evidence="3 9" id="KW-0812">Transmembrane</keyword>
<feature type="non-terminal residue" evidence="12">
    <location>
        <position position="280"/>
    </location>
</feature>
<feature type="transmembrane region" description="Helical" evidence="10">
    <location>
        <begin position="81"/>
        <end position="107"/>
    </location>
</feature>
<feature type="transmembrane region" description="Helical" evidence="10">
    <location>
        <begin position="206"/>
        <end position="227"/>
    </location>
</feature>
<accession>A0A8S4N3E8</accession>
<evidence type="ECO:0000256" key="8">
    <source>
        <dbReference type="ARBA" id="ARBA00023224"/>
    </source>
</evidence>
<sequence length="280" mass="32036">DMYNTTSIIADEIQSTLGPMIDANHTRIYNNTTSITADEIQELWVHFIIAIFLISFITVGNSLILWTVYKIESIRSVTSLFIVNLSLVDFLTGAIVLPITMTINYIIPLFTGNYVQNKYYCIVKAFLLTLFLLLSVFGLIGIAIERYIAIVFPLRYVSLMTVKNAKIIIVSIWVYVLSMMLVIFINDLNVYETGQQCINDNVIEQSYYLFIKLNIFVPILIIFVVYTKIAWVAYKHRAQIISELASIDNARAVAYKNEHSIMKATIIVNVVFMIMYGQFL</sequence>
<feature type="transmembrane region" description="Helical" evidence="10">
    <location>
        <begin position="119"/>
        <end position="144"/>
    </location>
</feature>
<keyword evidence="2" id="KW-1003">Cell membrane</keyword>
<evidence type="ECO:0000256" key="1">
    <source>
        <dbReference type="ARBA" id="ARBA00004651"/>
    </source>
</evidence>
<dbReference type="PANTHER" id="PTHR24249:SF372">
    <property type="entry name" value="G-PROTEIN COUPLED RECEPTORS FAMILY 1 PROFILE DOMAIN-CONTAINING PROTEIN"/>
    <property type="match status" value="1"/>
</dbReference>
<evidence type="ECO:0000313" key="13">
    <source>
        <dbReference type="Proteomes" id="UP000749559"/>
    </source>
</evidence>
<feature type="non-terminal residue" evidence="12">
    <location>
        <position position="1"/>
    </location>
</feature>
<dbReference type="PROSITE" id="PS00237">
    <property type="entry name" value="G_PROTEIN_RECEP_F1_1"/>
    <property type="match status" value="1"/>
</dbReference>
<feature type="transmembrane region" description="Helical" evidence="10">
    <location>
        <begin position="43"/>
        <end position="69"/>
    </location>
</feature>
<keyword evidence="8 9" id="KW-0807">Transducer</keyword>
<keyword evidence="13" id="KW-1185">Reference proteome</keyword>
<feature type="transmembrane region" description="Helical" evidence="10">
    <location>
        <begin position="165"/>
        <end position="186"/>
    </location>
</feature>
<comment type="caution">
    <text evidence="12">The sequence shown here is derived from an EMBL/GenBank/DDBJ whole genome shotgun (WGS) entry which is preliminary data.</text>
</comment>
<evidence type="ECO:0000256" key="7">
    <source>
        <dbReference type="ARBA" id="ARBA00023170"/>
    </source>
</evidence>
<dbReference type="PRINTS" id="PR00237">
    <property type="entry name" value="GPCRRHODOPSN"/>
</dbReference>
<feature type="transmembrane region" description="Helical" evidence="10">
    <location>
        <begin position="261"/>
        <end position="279"/>
    </location>
</feature>
<protein>
    <recommendedName>
        <fullName evidence="11">G-protein coupled receptors family 1 profile domain-containing protein</fullName>
    </recommendedName>
</protein>
<dbReference type="GO" id="GO:0004930">
    <property type="term" value="F:G protein-coupled receptor activity"/>
    <property type="evidence" value="ECO:0007669"/>
    <property type="project" value="UniProtKB-KW"/>
</dbReference>
<comment type="similarity">
    <text evidence="9">Belongs to the G-protein coupled receptor 1 family.</text>
</comment>
<evidence type="ECO:0000256" key="9">
    <source>
        <dbReference type="RuleBase" id="RU000688"/>
    </source>
</evidence>
<dbReference type="InterPro" id="IPR000276">
    <property type="entry name" value="GPCR_Rhodpsn"/>
</dbReference>
<keyword evidence="7 9" id="KW-0675">Receptor</keyword>
<keyword evidence="5 9" id="KW-0297">G-protein coupled receptor</keyword>
<dbReference type="OrthoDB" id="9445642at2759"/>
<dbReference type="Proteomes" id="UP000749559">
    <property type="component" value="Unassembled WGS sequence"/>
</dbReference>
<feature type="domain" description="G-protein coupled receptors family 1 profile" evidence="11">
    <location>
        <begin position="60"/>
        <end position="280"/>
    </location>
</feature>
<dbReference type="PANTHER" id="PTHR24249">
    <property type="entry name" value="HISTAMINE RECEPTOR-RELATED G-PROTEIN COUPLED RECEPTOR"/>
    <property type="match status" value="1"/>
</dbReference>
<dbReference type="EMBL" id="CAIIXF020000001">
    <property type="protein sequence ID" value="CAH1775582.1"/>
    <property type="molecule type" value="Genomic_DNA"/>
</dbReference>
<dbReference type="Gene3D" id="1.20.1070.10">
    <property type="entry name" value="Rhodopsin 7-helix transmembrane proteins"/>
    <property type="match status" value="1"/>
</dbReference>
<dbReference type="CDD" id="cd00637">
    <property type="entry name" value="7tm_classA_rhodopsin-like"/>
    <property type="match status" value="1"/>
</dbReference>
<dbReference type="InterPro" id="IPR017452">
    <property type="entry name" value="GPCR_Rhodpsn_7TM"/>
</dbReference>
<dbReference type="SUPFAM" id="SSF81321">
    <property type="entry name" value="Family A G protein-coupled receptor-like"/>
    <property type="match status" value="1"/>
</dbReference>
<comment type="subcellular location">
    <subcellularLocation>
        <location evidence="1">Cell membrane</location>
        <topology evidence="1">Multi-pass membrane protein</topology>
    </subcellularLocation>
</comment>
<evidence type="ECO:0000256" key="10">
    <source>
        <dbReference type="SAM" id="Phobius"/>
    </source>
</evidence>
<gene>
    <name evidence="12" type="ORF">OFUS_LOCUS2872</name>
</gene>
<organism evidence="12 13">
    <name type="scientific">Owenia fusiformis</name>
    <name type="common">Polychaete worm</name>
    <dbReference type="NCBI Taxonomy" id="6347"/>
    <lineage>
        <taxon>Eukaryota</taxon>
        <taxon>Metazoa</taxon>
        <taxon>Spiralia</taxon>
        <taxon>Lophotrochozoa</taxon>
        <taxon>Annelida</taxon>
        <taxon>Polychaeta</taxon>
        <taxon>Sedentaria</taxon>
        <taxon>Canalipalpata</taxon>
        <taxon>Sabellida</taxon>
        <taxon>Oweniida</taxon>
        <taxon>Oweniidae</taxon>
        <taxon>Owenia</taxon>
    </lineage>
</organism>
<dbReference type="GO" id="GO:0005886">
    <property type="term" value="C:plasma membrane"/>
    <property type="evidence" value="ECO:0007669"/>
    <property type="project" value="UniProtKB-SubCell"/>
</dbReference>
<dbReference type="AlphaFoldDB" id="A0A8S4N3E8"/>
<evidence type="ECO:0000313" key="12">
    <source>
        <dbReference type="EMBL" id="CAH1775582.1"/>
    </source>
</evidence>
<evidence type="ECO:0000256" key="4">
    <source>
        <dbReference type="ARBA" id="ARBA00022989"/>
    </source>
</evidence>
<keyword evidence="4 10" id="KW-1133">Transmembrane helix</keyword>
<evidence type="ECO:0000256" key="3">
    <source>
        <dbReference type="ARBA" id="ARBA00022692"/>
    </source>
</evidence>
<dbReference type="PROSITE" id="PS50262">
    <property type="entry name" value="G_PROTEIN_RECEP_F1_2"/>
    <property type="match status" value="1"/>
</dbReference>
<reference evidence="12" key="1">
    <citation type="submission" date="2022-03" db="EMBL/GenBank/DDBJ databases">
        <authorList>
            <person name="Martin C."/>
        </authorList>
    </citation>
    <scope>NUCLEOTIDE SEQUENCE</scope>
</reference>
<evidence type="ECO:0000256" key="2">
    <source>
        <dbReference type="ARBA" id="ARBA00022475"/>
    </source>
</evidence>
<evidence type="ECO:0000256" key="6">
    <source>
        <dbReference type="ARBA" id="ARBA00023136"/>
    </source>
</evidence>
<keyword evidence="6 10" id="KW-0472">Membrane</keyword>
<evidence type="ECO:0000256" key="5">
    <source>
        <dbReference type="ARBA" id="ARBA00023040"/>
    </source>
</evidence>
<name>A0A8S4N3E8_OWEFU</name>